<dbReference type="PROSITE" id="PS51689">
    <property type="entry name" value="SAM_RNA_A_N6_MT"/>
    <property type="match status" value="1"/>
</dbReference>
<dbReference type="AlphaFoldDB" id="A0A316TYK0"/>
<sequence>MPRAVSDKLIHLHSAAARPGGASSGSTAGRNGSSSAKDGRATSSGVASSSAATGNAGNPIFNTDRFGQHILKNPLVAQHIVDKAALKATDVVLEVGPGTGNLTVRILEKAKKTTVVEMDPRMAAELHKRVNGTSERKKLEIVLGDFCKVDLPYFDVCISNTPYQISSPLVFKLLSHRPLPRACILMFQREFALRLLARPGSALWCRLSANVQLYSKVDHIMKVSKNSFRPPPQVESSVVRIVPLNPPPNVEFEEFDGLNRIVFSRRNRMIRACFEARGVKELMDRNWKTVMSQRGEVIPPETTIATILNIVLTEDTDYSDKRAAQMDVDDLLRLLAAFHRRGVHFA</sequence>
<feature type="binding site" evidence="9">
    <location>
        <position position="117"/>
    </location>
    <ligand>
        <name>S-adenosyl-L-methionine</name>
        <dbReference type="ChEBI" id="CHEBI:59789"/>
    </ligand>
</feature>
<comment type="catalytic activity">
    <reaction evidence="7">
        <text>adenosine(1779)/adenosine(1780) in 18S rRNA + 4 S-adenosyl-L-methionine = N(6)-dimethyladenosine(1779)/N(6)-dimethyladenosine(1780) in 18S rRNA + 4 S-adenosyl-L-homocysteine + 4 H(+)</text>
        <dbReference type="Rhea" id="RHEA:42780"/>
        <dbReference type="Rhea" id="RHEA-COMP:10234"/>
        <dbReference type="Rhea" id="RHEA-COMP:10236"/>
        <dbReference type="ChEBI" id="CHEBI:15378"/>
        <dbReference type="ChEBI" id="CHEBI:57856"/>
        <dbReference type="ChEBI" id="CHEBI:59789"/>
        <dbReference type="ChEBI" id="CHEBI:74411"/>
        <dbReference type="ChEBI" id="CHEBI:74493"/>
        <dbReference type="EC" id="2.1.1.183"/>
    </reaction>
</comment>
<evidence type="ECO:0000313" key="13">
    <source>
        <dbReference type="EMBL" id="PWN18346.1"/>
    </source>
</evidence>
<dbReference type="InterPro" id="IPR029063">
    <property type="entry name" value="SAM-dependent_MTases_sf"/>
</dbReference>
<evidence type="ECO:0000256" key="11">
    <source>
        <dbReference type="SAM" id="MobiDB-lite"/>
    </source>
</evidence>
<dbReference type="InterPro" id="IPR011530">
    <property type="entry name" value="rRNA_adenine_dimethylase"/>
</dbReference>
<dbReference type="EMBL" id="KZ819337">
    <property type="protein sequence ID" value="PWN18346.1"/>
    <property type="molecule type" value="Genomic_DNA"/>
</dbReference>
<proteinExistence type="inferred from homology"/>
<feature type="binding site" evidence="9">
    <location>
        <position position="160"/>
    </location>
    <ligand>
        <name>S-adenosyl-L-methionine</name>
        <dbReference type="ChEBI" id="CHEBI:59789"/>
    </ligand>
</feature>
<evidence type="ECO:0000256" key="2">
    <source>
        <dbReference type="ARBA" id="ARBA00022552"/>
    </source>
</evidence>
<dbReference type="GO" id="GO:0003723">
    <property type="term" value="F:RNA binding"/>
    <property type="evidence" value="ECO:0007669"/>
    <property type="project" value="UniProtKB-UniRule"/>
</dbReference>
<dbReference type="Proteomes" id="UP000245942">
    <property type="component" value="Unassembled WGS sequence"/>
</dbReference>
<feature type="region of interest" description="Disordered" evidence="11">
    <location>
        <begin position="14"/>
        <end position="54"/>
    </location>
</feature>
<dbReference type="NCBIfam" id="TIGR00755">
    <property type="entry name" value="ksgA"/>
    <property type="match status" value="1"/>
</dbReference>
<evidence type="ECO:0000256" key="5">
    <source>
        <dbReference type="ARBA" id="ARBA00022691"/>
    </source>
</evidence>
<feature type="binding site" evidence="9">
    <location>
        <position position="145"/>
    </location>
    <ligand>
        <name>S-adenosyl-L-methionine</name>
        <dbReference type="ChEBI" id="CHEBI:59789"/>
    </ligand>
</feature>
<evidence type="ECO:0000313" key="14">
    <source>
        <dbReference type="Proteomes" id="UP000245942"/>
    </source>
</evidence>
<dbReference type="Pfam" id="PF00398">
    <property type="entry name" value="RrnaAD"/>
    <property type="match status" value="1"/>
</dbReference>
<dbReference type="GeneID" id="37015368"/>
<evidence type="ECO:0000256" key="1">
    <source>
        <dbReference type="ARBA" id="ARBA00002977"/>
    </source>
</evidence>
<dbReference type="OrthoDB" id="74991at2759"/>
<evidence type="ECO:0000256" key="6">
    <source>
        <dbReference type="ARBA" id="ARBA00022884"/>
    </source>
</evidence>
<dbReference type="EC" id="2.1.1.-" evidence="10"/>
<dbReference type="STRING" id="1684307.A0A316TYK0"/>
<accession>A0A316TYK0</accession>
<organism evidence="13 14">
    <name type="scientific">Pseudomicrostroma glucosiphilum</name>
    <dbReference type="NCBI Taxonomy" id="1684307"/>
    <lineage>
        <taxon>Eukaryota</taxon>
        <taxon>Fungi</taxon>
        <taxon>Dikarya</taxon>
        <taxon>Basidiomycota</taxon>
        <taxon>Ustilaginomycotina</taxon>
        <taxon>Exobasidiomycetes</taxon>
        <taxon>Microstromatales</taxon>
        <taxon>Microstromatales incertae sedis</taxon>
        <taxon>Pseudomicrostroma</taxon>
    </lineage>
</organism>
<feature type="domain" description="Ribosomal RNA adenine methylase transferase N-terminal" evidence="12">
    <location>
        <begin position="76"/>
        <end position="245"/>
    </location>
</feature>
<dbReference type="CDD" id="cd02440">
    <property type="entry name" value="AdoMet_MTases"/>
    <property type="match status" value="1"/>
</dbReference>
<dbReference type="InterPro" id="IPR001737">
    <property type="entry name" value="KsgA/Erm"/>
</dbReference>
<dbReference type="Gene3D" id="3.40.50.150">
    <property type="entry name" value="Vaccinia Virus protein VP39"/>
    <property type="match status" value="1"/>
</dbReference>
<evidence type="ECO:0000256" key="8">
    <source>
        <dbReference type="ARBA" id="ARBA00061109"/>
    </source>
</evidence>
<keyword evidence="14" id="KW-1185">Reference proteome</keyword>
<dbReference type="GO" id="GO:0052909">
    <property type="term" value="F:18S rRNA (adenine(1779)-N(6)/adenine(1780)-N(6))-dimethyltransferase activity"/>
    <property type="evidence" value="ECO:0007669"/>
    <property type="project" value="UniProtKB-EC"/>
</dbReference>
<dbReference type="SMART" id="SM00650">
    <property type="entry name" value="rADc"/>
    <property type="match status" value="1"/>
</dbReference>
<dbReference type="FunFam" id="3.40.50.150:FF:000007">
    <property type="entry name" value="rRNA adenine N(6)-methyltransferase"/>
    <property type="match status" value="1"/>
</dbReference>
<dbReference type="PANTHER" id="PTHR11727:SF7">
    <property type="entry name" value="DIMETHYLADENOSINE TRANSFERASE-RELATED"/>
    <property type="match status" value="1"/>
</dbReference>
<keyword evidence="3 9" id="KW-0489">Methyltransferase</keyword>
<keyword evidence="6 9" id="KW-0694">RNA-binding</keyword>
<comment type="function">
    <text evidence="1">Specifically dimethylates two adjacent adenosines in the loop of a conserved hairpin near the 3'-end of 18S rRNA in the 40S particle.</text>
</comment>
<evidence type="ECO:0000256" key="10">
    <source>
        <dbReference type="RuleBase" id="RU362106"/>
    </source>
</evidence>
<dbReference type="PANTHER" id="PTHR11727">
    <property type="entry name" value="DIMETHYLADENOSINE TRANSFERASE"/>
    <property type="match status" value="1"/>
</dbReference>
<reference evidence="13 14" key="1">
    <citation type="journal article" date="2018" name="Mol. Biol. Evol.">
        <title>Broad Genomic Sampling Reveals a Smut Pathogenic Ancestry of the Fungal Clade Ustilaginomycotina.</title>
        <authorList>
            <person name="Kijpornyongpan T."/>
            <person name="Mondo S.J."/>
            <person name="Barry K."/>
            <person name="Sandor L."/>
            <person name="Lee J."/>
            <person name="Lipzen A."/>
            <person name="Pangilinan J."/>
            <person name="LaButti K."/>
            <person name="Hainaut M."/>
            <person name="Henrissat B."/>
            <person name="Grigoriev I.V."/>
            <person name="Spatafora J.W."/>
            <person name="Aime M.C."/>
        </authorList>
    </citation>
    <scope>NUCLEOTIDE SEQUENCE [LARGE SCALE GENOMIC DNA]</scope>
    <source>
        <strain evidence="13 14">MCA 4718</strain>
    </source>
</reference>
<evidence type="ECO:0000256" key="7">
    <source>
        <dbReference type="ARBA" id="ARBA00049478"/>
    </source>
</evidence>
<comment type="similarity">
    <text evidence="8 9 10">Belongs to the class I-like SAM-binding methyltransferase superfamily. rRNA adenine N(6)-methyltransferase family.</text>
</comment>
<keyword evidence="5 9" id="KW-0949">S-adenosyl-L-methionine</keyword>
<feature type="binding site" evidence="9">
    <location>
        <position position="71"/>
    </location>
    <ligand>
        <name>S-adenosyl-L-methionine</name>
        <dbReference type="ChEBI" id="CHEBI:59789"/>
    </ligand>
</feature>
<feature type="binding site" evidence="9">
    <location>
        <position position="96"/>
    </location>
    <ligand>
        <name>S-adenosyl-L-methionine</name>
        <dbReference type="ChEBI" id="CHEBI:59789"/>
    </ligand>
</feature>
<dbReference type="Gene3D" id="1.10.8.480">
    <property type="match status" value="1"/>
</dbReference>
<gene>
    <name evidence="13" type="ORF">BCV69DRAFT_288568</name>
</gene>
<evidence type="ECO:0000259" key="12">
    <source>
        <dbReference type="SMART" id="SM00650"/>
    </source>
</evidence>
<keyword evidence="4 9" id="KW-0808">Transferase</keyword>
<evidence type="ECO:0000256" key="4">
    <source>
        <dbReference type="ARBA" id="ARBA00022679"/>
    </source>
</evidence>
<keyword evidence="2 10" id="KW-0698">rRNA processing</keyword>
<evidence type="ECO:0000256" key="9">
    <source>
        <dbReference type="PROSITE-ProRule" id="PRU01026"/>
    </source>
</evidence>
<name>A0A316TYK0_9BASI</name>
<feature type="binding site" evidence="9">
    <location>
        <position position="69"/>
    </location>
    <ligand>
        <name>S-adenosyl-L-methionine</name>
        <dbReference type="ChEBI" id="CHEBI:59789"/>
    </ligand>
</feature>
<dbReference type="SUPFAM" id="SSF53335">
    <property type="entry name" value="S-adenosyl-L-methionine-dependent methyltransferases"/>
    <property type="match status" value="1"/>
</dbReference>
<dbReference type="RefSeq" id="XP_025345506.1">
    <property type="nucleotide sequence ID" value="XM_025493634.1"/>
</dbReference>
<dbReference type="InterPro" id="IPR020598">
    <property type="entry name" value="rRNA_Ade_methylase_Trfase_N"/>
</dbReference>
<protein>
    <recommendedName>
        <fullName evidence="10">rRNA adenine N(6)-methyltransferase</fullName>
        <ecNumber evidence="10">2.1.1.-</ecNumber>
    </recommendedName>
</protein>
<evidence type="ECO:0000256" key="3">
    <source>
        <dbReference type="ARBA" id="ARBA00022603"/>
    </source>
</evidence>